<dbReference type="STRING" id="479433.Caci_3790"/>
<dbReference type="InParanoid" id="C7QD99"/>
<evidence type="ECO:0000313" key="2">
    <source>
        <dbReference type="Proteomes" id="UP000000851"/>
    </source>
</evidence>
<dbReference type="Proteomes" id="UP000000851">
    <property type="component" value="Chromosome"/>
</dbReference>
<name>C7QD99_CATAD</name>
<dbReference type="HOGENOM" id="CLU_3355232_0_0_11"/>
<organism evidence="1 2">
    <name type="scientific">Catenulispora acidiphila (strain DSM 44928 / JCM 14897 / NBRC 102108 / NRRL B-24433 / ID139908)</name>
    <dbReference type="NCBI Taxonomy" id="479433"/>
    <lineage>
        <taxon>Bacteria</taxon>
        <taxon>Bacillati</taxon>
        <taxon>Actinomycetota</taxon>
        <taxon>Actinomycetes</taxon>
        <taxon>Catenulisporales</taxon>
        <taxon>Catenulisporaceae</taxon>
        <taxon>Catenulispora</taxon>
    </lineage>
</organism>
<evidence type="ECO:0000313" key="1">
    <source>
        <dbReference type="EMBL" id="ACU72692.1"/>
    </source>
</evidence>
<dbReference type="KEGG" id="cai:Caci_3790"/>
<sequence length="36" mass="4068">MNAVRAAYPAIVQLYLVTRPYVDFGHTNSALCRPCR</sequence>
<dbReference type="EMBL" id="CP001700">
    <property type="protein sequence ID" value="ACU72692.1"/>
    <property type="molecule type" value="Genomic_DNA"/>
</dbReference>
<protein>
    <submittedName>
        <fullName evidence="1">Uncharacterized protein</fullName>
    </submittedName>
</protein>
<keyword evidence="2" id="KW-1185">Reference proteome</keyword>
<gene>
    <name evidence="1" type="ordered locus">Caci_3790</name>
</gene>
<reference evidence="1 2" key="1">
    <citation type="journal article" date="2009" name="Stand. Genomic Sci.">
        <title>Complete genome sequence of Catenulispora acidiphila type strain (ID 139908).</title>
        <authorList>
            <person name="Copeland A."/>
            <person name="Lapidus A."/>
            <person name="Glavina Del Rio T."/>
            <person name="Nolan M."/>
            <person name="Lucas S."/>
            <person name="Chen F."/>
            <person name="Tice H."/>
            <person name="Cheng J.F."/>
            <person name="Bruce D."/>
            <person name="Goodwin L."/>
            <person name="Pitluck S."/>
            <person name="Mikhailova N."/>
            <person name="Pati A."/>
            <person name="Ivanova N."/>
            <person name="Mavromatis K."/>
            <person name="Chen A."/>
            <person name="Palaniappan K."/>
            <person name="Chain P."/>
            <person name="Land M."/>
            <person name="Hauser L."/>
            <person name="Chang Y.J."/>
            <person name="Jeffries C.D."/>
            <person name="Chertkov O."/>
            <person name="Brettin T."/>
            <person name="Detter J.C."/>
            <person name="Han C."/>
            <person name="Ali Z."/>
            <person name="Tindall B.J."/>
            <person name="Goker M."/>
            <person name="Bristow J."/>
            <person name="Eisen J.A."/>
            <person name="Markowitz V."/>
            <person name="Hugenholtz P."/>
            <person name="Kyrpides N.C."/>
            <person name="Klenk H.P."/>
        </authorList>
    </citation>
    <scope>NUCLEOTIDE SEQUENCE [LARGE SCALE GENOMIC DNA]</scope>
    <source>
        <strain evidence="2">DSM 44928 / JCM 14897 / NBRC 102108 / NRRL B-24433 / ID139908</strain>
    </source>
</reference>
<dbReference type="AlphaFoldDB" id="C7QD99"/>
<proteinExistence type="predicted"/>
<accession>C7QD99</accession>